<protein>
    <submittedName>
        <fullName evidence="1">Uncharacterized protein</fullName>
    </submittedName>
</protein>
<evidence type="ECO:0000313" key="1">
    <source>
        <dbReference type="EMBL" id="GMH17724.1"/>
    </source>
</evidence>
<comment type="caution">
    <text evidence="1">The sequence shown here is derived from an EMBL/GenBank/DDBJ whole genome shotgun (WGS) entry which is preliminary data.</text>
</comment>
<evidence type="ECO:0000313" key="2">
    <source>
        <dbReference type="Proteomes" id="UP001279734"/>
    </source>
</evidence>
<reference evidence="1" key="1">
    <citation type="submission" date="2023-05" db="EMBL/GenBank/DDBJ databases">
        <title>Nepenthes gracilis genome sequencing.</title>
        <authorList>
            <person name="Fukushima K."/>
        </authorList>
    </citation>
    <scope>NUCLEOTIDE SEQUENCE</scope>
    <source>
        <strain evidence="1">SING2019-196</strain>
    </source>
</reference>
<proteinExistence type="predicted"/>
<accession>A0AAD3SVH3</accession>
<dbReference type="EMBL" id="BSYO01000018">
    <property type="protein sequence ID" value="GMH17724.1"/>
    <property type="molecule type" value="Genomic_DNA"/>
</dbReference>
<name>A0AAD3SVH3_NEPGR</name>
<gene>
    <name evidence="1" type="ORF">Nepgr_019565</name>
</gene>
<dbReference type="Proteomes" id="UP001279734">
    <property type="component" value="Unassembled WGS sequence"/>
</dbReference>
<sequence>MLELDVLLLCGDFVWLLEILLVLGLGLRCHCLVFCYGGLGWVVCECGNLWCCVLLRDAESDWSIAADAVMIYPWANALLYGTSEARVVDWR</sequence>
<keyword evidence="2" id="KW-1185">Reference proteome</keyword>
<dbReference type="AlphaFoldDB" id="A0AAD3SVH3"/>
<organism evidence="1 2">
    <name type="scientific">Nepenthes gracilis</name>
    <name type="common">Slender pitcher plant</name>
    <dbReference type="NCBI Taxonomy" id="150966"/>
    <lineage>
        <taxon>Eukaryota</taxon>
        <taxon>Viridiplantae</taxon>
        <taxon>Streptophyta</taxon>
        <taxon>Embryophyta</taxon>
        <taxon>Tracheophyta</taxon>
        <taxon>Spermatophyta</taxon>
        <taxon>Magnoliopsida</taxon>
        <taxon>eudicotyledons</taxon>
        <taxon>Gunneridae</taxon>
        <taxon>Pentapetalae</taxon>
        <taxon>Caryophyllales</taxon>
        <taxon>Nepenthaceae</taxon>
        <taxon>Nepenthes</taxon>
    </lineage>
</organism>